<dbReference type="AlphaFoldDB" id="A0A0E9PQ15"/>
<keyword evidence="1" id="KW-0812">Transmembrane</keyword>
<reference evidence="2" key="1">
    <citation type="submission" date="2014-11" db="EMBL/GenBank/DDBJ databases">
        <authorList>
            <person name="Amaro Gonzalez C."/>
        </authorList>
    </citation>
    <scope>NUCLEOTIDE SEQUENCE</scope>
</reference>
<dbReference type="EMBL" id="GBXM01102649">
    <property type="protein sequence ID" value="JAH05928.1"/>
    <property type="molecule type" value="Transcribed_RNA"/>
</dbReference>
<sequence length="57" mass="6469">MISVITVSFIVSAFVSYSWDFSRLSCKIFSHSVLTSSITCYYILMLSHCIVFVFNSS</sequence>
<evidence type="ECO:0000313" key="2">
    <source>
        <dbReference type="EMBL" id="JAH05928.1"/>
    </source>
</evidence>
<organism evidence="2">
    <name type="scientific">Anguilla anguilla</name>
    <name type="common">European freshwater eel</name>
    <name type="synonym">Muraena anguilla</name>
    <dbReference type="NCBI Taxonomy" id="7936"/>
    <lineage>
        <taxon>Eukaryota</taxon>
        <taxon>Metazoa</taxon>
        <taxon>Chordata</taxon>
        <taxon>Craniata</taxon>
        <taxon>Vertebrata</taxon>
        <taxon>Euteleostomi</taxon>
        <taxon>Actinopterygii</taxon>
        <taxon>Neopterygii</taxon>
        <taxon>Teleostei</taxon>
        <taxon>Anguilliformes</taxon>
        <taxon>Anguillidae</taxon>
        <taxon>Anguilla</taxon>
    </lineage>
</organism>
<keyword evidence="1" id="KW-1133">Transmembrane helix</keyword>
<protein>
    <submittedName>
        <fullName evidence="2">Uncharacterized protein</fullName>
    </submittedName>
</protein>
<evidence type="ECO:0000256" key="1">
    <source>
        <dbReference type="SAM" id="Phobius"/>
    </source>
</evidence>
<reference evidence="2" key="2">
    <citation type="journal article" date="2015" name="Fish Shellfish Immunol.">
        <title>Early steps in the European eel (Anguilla anguilla)-Vibrio vulnificus interaction in the gills: Role of the RtxA13 toxin.</title>
        <authorList>
            <person name="Callol A."/>
            <person name="Pajuelo D."/>
            <person name="Ebbesson L."/>
            <person name="Teles M."/>
            <person name="MacKenzie S."/>
            <person name="Amaro C."/>
        </authorList>
    </citation>
    <scope>NUCLEOTIDE SEQUENCE</scope>
</reference>
<name>A0A0E9PQ15_ANGAN</name>
<accession>A0A0E9PQ15</accession>
<feature type="transmembrane region" description="Helical" evidence="1">
    <location>
        <begin position="28"/>
        <end position="54"/>
    </location>
</feature>
<proteinExistence type="predicted"/>
<keyword evidence="1" id="KW-0472">Membrane</keyword>